<dbReference type="SUPFAM" id="SSF55729">
    <property type="entry name" value="Acyl-CoA N-acyltransferases (Nat)"/>
    <property type="match status" value="1"/>
</dbReference>
<keyword evidence="5" id="KW-1185">Reference proteome</keyword>
<reference evidence="4 5" key="1">
    <citation type="submission" date="2023-06" db="EMBL/GenBank/DDBJ databases">
        <title>Novel species in genus Planococcus.</title>
        <authorList>
            <person name="Ning S."/>
        </authorList>
    </citation>
    <scope>NUCLEOTIDE SEQUENCE [LARGE SCALE GENOMIC DNA]</scope>
    <source>
        <strain evidence="4 5">N028</strain>
    </source>
</reference>
<organism evidence="4 5">
    <name type="scientific">Planococcus shixiaomingii</name>
    <dbReference type="NCBI Taxonomy" id="3058393"/>
    <lineage>
        <taxon>Bacteria</taxon>
        <taxon>Bacillati</taxon>
        <taxon>Bacillota</taxon>
        <taxon>Bacilli</taxon>
        <taxon>Bacillales</taxon>
        <taxon>Caryophanaceae</taxon>
        <taxon>Planococcus</taxon>
    </lineage>
</organism>
<dbReference type="PROSITE" id="PS51186">
    <property type="entry name" value="GNAT"/>
    <property type="match status" value="1"/>
</dbReference>
<dbReference type="InterPro" id="IPR000182">
    <property type="entry name" value="GNAT_dom"/>
</dbReference>
<evidence type="ECO:0000259" key="3">
    <source>
        <dbReference type="PROSITE" id="PS51186"/>
    </source>
</evidence>
<evidence type="ECO:0000256" key="1">
    <source>
        <dbReference type="ARBA" id="ARBA00022679"/>
    </source>
</evidence>
<dbReference type="CDD" id="cd04301">
    <property type="entry name" value="NAT_SF"/>
    <property type="match status" value="1"/>
</dbReference>
<dbReference type="EMBL" id="JAUJWV010000001">
    <property type="protein sequence ID" value="MDN7240239.1"/>
    <property type="molecule type" value="Genomic_DNA"/>
</dbReference>
<accession>A0ABT8MX65</accession>
<protein>
    <submittedName>
        <fullName evidence="4">N-acetyltransferase family protein</fullName>
    </submittedName>
</protein>
<dbReference type="RefSeq" id="WP_301722305.1">
    <property type="nucleotide sequence ID" value="NZ_JAUJWV010000001.1"/>
</dbReference>
<dbReference type="PANTHER" id="PTHR43072:SF23">
    <property type="entry name" value="UPF0039 PROTEIN C11D3.02C"/>
    <property type="match status" value="1"/>
</dbReference>
<evidence type="ECO:0000256" key="2">
    <source>
        <dbReference type="ARBA" id="ARBA00023315"/>
    </source>
</evidence>
<sequence length="165" mass="18837">MAHTIRTMTEQDWPSVKRIYEQGIATKNATFEKSAPTYEQWIRQAPPACRLVLEEQQNILGWCKISRVSTREVYAGVGETSVYIDLNEKGKGIGTLLLQELIRQSETAGFWMLQAAIFPENEASIKLHLNNGFRIVGVRERIGKRDGVWRDNVFLERRSNVVGVD</sequence>
<dbReference type="Proteomes" id="UP001172055">
    <property type="component" value="Unassembled WGS sequence"/>
</dbReference>
<keyword evidence="2" id="KW-0012">Acyltransferase</keyword>
<keyword evidence="1" id="KW-0808">Transferase</keyword>
<evidence type="ECO:0000313" key="4">
    <source>
        <dbReference type="EMBL" id="MDN7240239.1"/>
    </source>
</evidence>
<comment type="caution">
    <text evidence="4">The sequence shown here is derived from an EMBL/GenBank/DDBJ whole genome shotgun (WGS) entry which is preliminary data.</text>
</comment>
<proteinExistence type="predicted"/>
<feature type="domain" description="N-acetyltransferase" evidence="3">
    <location>
        <begin position="3"/>
        <end position="156"/>
    </location>
</feature>
<evidence type="ECO:0000313" key="5">
    <source>
        <dbReference type="Proteomes" id="UP001172055"/>
    </source>
</evidence>
<dbReference type="InterPro" id="IPR016181">
    <property type="entry name" value="Acyl_CoA_acyltransferase"/>
</dbReference>
<dbReference type="PANTHER" id="PTHR43072">
    <property type="entry name" value="N-ACETYLTRANSFERASE"/>
    <property type="match status" value="1"/>
</dbReference>
<gene>
    <name evidence="4" type="ORF">QWY14_00485</name>
</gene>
<dbReference type="Gene3D" id="3.40.630.30">
    <property type="match status" value="1"/>
</dbReference>
<name>A0ABT8MX65_9BACL</name>
<dbReference type="Pfam" id="PF13420">
    <property type="entry name" value="Acetyltransf_4"/>
    <property type="match status" value="1"/>
</dbReference>